<protein>
    <submittedName>
        <fullName evidence="1">Uncharacterized protein</fullName>
    </submittedName>
</protein>
<keyword evidence="2" id="KW-1185">Reference proteome</keyword>
<proteinExistence type="predicted"/>
<accession>A0ABR2QB33</accession>
<dbReference type="EMBL" id="JBBPBN010000042">
    <property type="protein sequence ID" value="KAK8997772.1"/>
    <property type="molecule type" value="Genomic_DNA"/>
</dbReference>
<dbReference type="Proteomes" id="UP001396334">
    <property type="component" value="Unassembled WGS sequence"/>
</dbReference>
<gene>
    <name evidence="1" type="ORF">V6N11_012310</name>
</gene>
<name>A0ABR2QB33_9ROSI</name>
<reference evidence="1 2" key="1">
    <citation type="journal article" date="2024" name="G3 (Bethesda)">
        <title>Genome assembly of Hibiscus sabdariffa L. provides insights into metabolisms of medicinal natural products.</title>
        <authorList>
            <person name="Kim T."/>
        </authorList>
    </citation>
    <scope>NUCLEOTIDE SEQUENCE [LARGE SCALE GENOMIC DNA]</scope>
    <source>
        <strain evidence="1">TK-2024</strain>
        <tissue evidence="1">Old leaves</tissue>
    </source>
</reference>
<sequence>MRDQSTLDSVDKFDVVQDDDVASQERYLVDGKLGETTCCGKSGETSCCGGSTKGIGVEMTSSGIVGNETSCCCDIVGNEVIGFRDIIGNKTSGCRGT</sequence>
<comment type="caution">
    <text evidence="1">The sequence shown here is derived from an EMBL/GenBank/DDBJ whole genome shotgun (WGS) entry which is preliminary data.</text>
</comment>
<evidence type="ECO:0000313" key="1">
    <source>
        <dbReference type="EMBL" id="KAK8997772.1"/>
    </source>
</evidence>
<evidence type="ECO:0000313" key="2">
    <source>
        <dbReference type="Proteomes" id="UP001396334"/>
    </source>
</evidence>
<organism evidence="1 2">
    <name type="scientific">Hibiscus sabdariffa</name>
    <name type="common">roselle</name>
    <dbReference type="NCBI Taxonomy" id="183260"/>
    <lineage>
        <taxon>Eukaryota</taxon>
        <taxon>Viridiplantae</taxon>
        <taxon>Streptophyta</taxon>
        <taxon>Embryophyta</taxon>
        <taxon>Tracheophyta</taxon>
        <taxon>Spermatophyta</taxon>
        <taxon>Magnoliopsida</taxon>
        <taxon>eudicotyledons</taxon>
        <taxon>Gunneridae</taxon>
        <taxon>Pentapetalae</taxon>
        <taxon>rosids</taxon>
        <taxon>malvids</taxon>
        <taxon>Malvales</taxon>
        <taxon>Malvaceae</taxon>
        <taxon>Malvoideae</taxon>
        <taxon>Hibiscus</taxon>
    </lineage>
</organism>